<dbReference type="OrthoDB" id="681112at2"/>
<proteinExistence type="predicted"/>
<evidence type="ECO:0000313" key="4">
    <source>
        <dbReference type="Proteomes" id="UP000199031"/>
    </source>
</evidence>
<organism evidence="3 4">
    <name type="scientific">Parafilimonas terrae</name>
    <dbReference type="NCBI Taxonomy" id="1465490"/>
    <lineage>
        <taxon>Bacteria</taxon>
        <taxon>Pseudomonadati</taxon>
        <taxon>Bacteroidota</taxon>
        <taxon>Chitinophagia</taxon>
        <taxon>Chitinophagales</taxon>
        <taxon>Chitinophagaceae</taxon>
        <taxon>Parafilimonas</taxon>
    </lineage>
</organism>
<reference evidence="3 4" key="1">
    <citation type="submission" date="2016-10" db="EMBL/GenBank/DDBJ databases">
        <authorList>
            <person name="de Groot N.N."/>
        </authorList>
    </citation>
    <scope>NUCLEOTIDE SEQUENCE [LARGE SCALE GENOMIC DNA]</scope>
    <source>
        <strain evidence="3 4">DSM 28286</strain>
    </source>
</reference>
<dbReference type="EMBL" id="FOXQ01000017">
    <property type="protein sequence ID" value="SFQ52622.1"/>
    <property type="molecule type" value="Genomic_DNA"/>
</dbReference>
<feature type="region of interest" description="Disordered" evidence="1">
    <location>
        <begin position="170"/>
        <end position="245"/>
    </location>
</feature>
<feature type="signal peptide" evidence="2">
    <location>
        <begin position="1"/>
        <end position="23"/>
    </location>
</feature>
<accession>A0A1I5Z843</accession>
<name>A0A1I5Z843_9BACT</name>
<evidence type="ECO:0000313" key="3">
    <source>
        <dbReference type="EMBL" id="SFQ52622.1"/>
    </source>
</evidence>
<protein>
    <recommendedName>
        <fullName evidence="5">Vitellogenin II</fullName>
    </recommendedName>
</protein>
<feature type="chain" id="PRO_5011670963" description="Vitellogenin II" evidence="2">
    <location>
        <begin position="24"/>
        <end position="245"/>
    </location>
</feature>
<dbReference type="AlphaFoldDB" id="A0A1I5Z843"/>
<dbReference type="PROSITE" id="PS51257">
    <property type="entry name" value="PROKAR_LIPOPROTEIN"/>
    <property type="match status" value="1"/>
</dbReference>
<feature type="compositionally biased region" description="Gly residues" evidence="1">
    <location>
        <begin position="230"/>
        <end position="245"/>
    </location>
</feature>
<gene>
    <name evidence="3" type="ORF">SAMN05444277_11773</name>
</gene>
<keyword evidence="2" id="KW-0732">Signal</keyword>
<keyword evidence="4" id="KW-1185">Reference proteome</keyword>
<feature type="compositionally biased region" description="Low complexity" evidence="1">
    <location>
        <begin position="176"/>
        <end position="214"/>
    </location>
</feature>
<evidence type="ECO:0008006" key="5">
    <source>
        <dbReference type="Google" id="ProtNLM"/>
    </source>
</evidence>
<dbReference type="STRING" id="1465490.SAMN05444277_11773"/>
<dbReference type="RefSeq" id="WP_090662840.1">
    <property type="nucleotide sequence ID" value="NZ_FOXQ01000017.1"/>
</dbReference>
<evidence type="ECO:0000256" key="1">
    <source>
        <dbReference type="SAM" id="MobiDB-lite"/>
    </source>
</evidence>
<evidence type="ECO:0000256" key="2">
    <source>
        <dbReference type="SAM" id="SignalP"/>
    </source>
</evidence>
<dbReference type="Proteomes" id="UP000199031">
    <property type="component" value="Unassembled WGS sequence"/>
</dbReference>
<sequence>MKNNLVCLLCVITIFFSCSPAYKASQTPDDVYYSPAKNIEAQDRYEAYNDRYDTYASANEDDYYLRMKARNYTKWSGLDDYSYWYDSRYFYNNWYSPYTSYMSLSLGYGLGWGGYGYYPYYGYSSWYNPWSSWYSPYYTVVYYKNPDVYYKPLRNNANFSGYKNRNYNTYNMPMQNGNRNRSYNNSNLNTNNRRSNDTYNSNRYNNSNRNNNSTPVRTFNNSSSGSSMSSGGGARTSGGGSRTRP</sequence>